<gene>
    <name evidence="4" type="ORF">WGH24286_00785</name>
</gene>
<evidence type="ECO:0000313" key="5">
    <source>
        <dbReference type="Proteomes" id="UP000789719"/>
    </source>
</evidence>
<feature type="domain" description="WxL Interacting Protein host binding" evidence="3">
    <location>
        <begin position="182"/>
        <end position="291"/>
    </location>
</feature>
<evidence type="ECO:0000313" key="4">
    <source>
        <dbReference type="EMBL" id="CAH0418367.1"/>
    </source>
</evidence>
<comment type="caution">
    <text evidence="4">The sequence shown here is derived from an EMBL/GenBank/DDBJ whole genome shotgun (WGS) entry which is preliminary data.</text>
</comment>
<evidence type="ECO:0008006" key="6">
    <source>
        <dbReference type="Google" id="ProtNLM"/>
    </source>
</evidence>
<keyword evidence="5" id="KW-1185">Reference proteome</keyword>
<sequence>MRKDLQGILAFIISCLGVLVLVPVTHISAAQASAEFELTPILPKNQVAQIQNHFSLNVRPQRAQTLQVVVTNLTDHKLKIYQSTGNAYTKMNGEISTNKPTNNVNFTADSSLKYQFINSFRILGSKEIILAPHARTTVAGTFIGNVDLRFVGLIMGGWNFTTQHANERVATQQSMWIDLHVTKRVQPNIILQNVTVEHAGHHESLVTHIQNPVPGLFHGTVNTTILNDKKQIVSQVEYPQLQIAPNSNFDLDVLATGVHLQPGKYTLKIDAENAFTKQQWHLTREITIAKSGRHQAVTADNQPFPWGWIFGGVSATVAIIAVGGWVSSRRK</sequence>
<name>A0ABM8ZAV6_9LACO</name>
<dbReference type="Pfam" id="PF11797">
    <property type="entry name" value="WxLIP_HBD"/>
    <property type="match status" value="1"/>
</dbReference>
<reference evidence="4 5" key="1">
    <citation type="submission" date="2021-11" db="EMBL/GenBank/DDBJ databases">
        <authorList>
            <person name="Depoorter E."/>
        </authorList>
    </citation>
    <scope>NUCLEOTIDE SEQUENCE [LARGE SCALE GENOMIC DNA]</scope>
    <source>
        <strain evidence="4 5">LMG 24286</strain>
    </source>
</reference>
<dbReference type="InterPro" id="IPR021759">
    <property type="entry name" value="WxLIP_HBD"/>
</dbReference>
<dbReference type="Pfam" id="PF06030">
    <property type="entry name" value="WxLIP_PGBD"/>
    <property type="match status" value="1"/>
</dbReference>
<dbReference type="Proteomes" id="UP000789719">
    <property type="component" value="Unassembled WGS sequence"/>
</dbReference>
<accession>A0ABM8ZAV6</accession>
<organism evidence="4 5">
    <name type="scientific">Periweissella ghanensis</name>
    <dbReference type="NCBI Taxonomy" id="467997"/>
    <lineage>
        <taxon>Bacteria</taxon>
        <taxon>Bacillati</taxon>
        <taxon>Bacillota</taxon>
        <taxon>Bacilli</taxon>
        <taxon>Lactobacillales</taxon>
        <taxon>Lactobacillaceae</taxon>
        <taxon>Periweissella</taxon>
    </lineage>
</organism>
<protein>
    <recommendedName>
        <fullName evidence="6">DUF3324 domain-containing protein</fullName>
    </recommendedName>
</protein>
<feature type="domain" description="WxL Interacting Protein peptidoglycan binding" evidence="2">
    <location>
        <begin position="36"/>
        <end position="161"/>
    </location>
</feature>
<evidence type="ECO:0000259" key="3">
    <source>
        <dbReference type="Pfam" id="PF11797"/>
    </source>
</evidence>
<keyword evidence="1" id="KW-0472">Membrane</keyword>
<proteinExistence type="predicted"/>
<evidence type="ECO:0000259" key="2">
    <source>
        <dbReference type="Pfam" id="PF06030"/>
    </source>
</evidence>
<evidence type="ECO:0000256" key="1">
    <source>
        <dbReference type="SAM" id="Phobius"/>
    </source>
</evidence>
<keyword evidence="1" id="KW-1133">Transmembrane helix</keyword>
<dbReference type="InterPro" id="IPR010317">
    <property type="entry name" value="WxLIP_PGBD"/>
</dbReference>
<keyword evidence="1" id="KW-0812">Transmembrane</keyword>
<feature type="transmembrane region" description="Helical" evidence="1">
    <location>
        <begin position="306"/>
        <end position="326"/>
    </location>
</feature>
<dbReference type="RefSeq" id="WP_230098460.1">
    <property type="nucleotide sequence ID" value="NZ_CAKKNT010000007.1"/>
</dbReference>
<dbReference type="EMBL" id="CAKKNT010000007">
    <property type="protein sequence ID" value="CAH0418367.1"/>
    <property type="molecule type" value="Genomic_DNA"/>
</dbReference>
<dbReference type="PROSITE" id="PS51257">
    <property type="entry name" value="PROKAR_LIPOPROTEIN"/>
    <property type="match status" value="1"/>
</dbReference>